<feature type="non-terminal residue" evidence="2">
    <location>
        <position position="1"/>
    </location>
</feature>
<name>A0A074VD85_AURM1</name>
<protein>
    <submittedName>
        <fullName evidence="2">Uncharacterized protein</fullName>
    </submittedName>
</protein>
<sequence length="120" mass="13587">AYKTLPSWLVVVDIVVVHLDLSSAAGTGLFGLLGDAPVQIIPVSNETEIDKFYDLAERCERGKNVTASQDFTRKSAEEWRQELRDDVLYRFSQNESVAEDLIVIMHPAIMFRLCTQMCNH</sequence>
<dbReference type="EMBL" id="KL584856">
    <property type="protein sequence ID" value="KEQ58338.1"/>
    <property type="molecule type" value="Genomic_DNA"/>
</dbReference>
<feature type="signal peptide" evidence="1">
    <location>
        <begin position="1"/>
        <end position="24"/>
    </location>
</feature>
<accession>A0A074VD85</accession>
<evidence type="ECO:0000313" key="2">
    <source>
        <dbReference type="EMBL" id="KEQ58338.1"/>
    </source>
</evidence>
<dbReference type="GeneID" id="63912530"/>
<dbReference type="STRING" id="1043003.A0A074VD85"/>
<organism evidence="2 3">
    <name type="scientific">Aureobasidium melanogenum (strain CBS 110374)</name>
    <name type="common">Aureobasidium pullulans var. melanogenum</name>
    <dbReference type="NCBI Taxonomy" id="1043003"/>
    <lineage>
        <taxon>Eukaryota</taxon>
        <taxon>Fungi</taxon>
        <taxon>Dikarya</taxon>
        <taxon>Ascomycota</taxon>
        <taxon>Pezizomycotina</taxon>
        <taxon>Dothideomycetes</taxon>
        <taxon>Dothideomycetidae</taxon>
        <taxon>Dothideales</taxon>
        <taxon>Saccotheciaceae</taxon>
        <taxon>Aureobasidium</taxon>
    </lineage>
</organism>
<gene>
    <name evidence="2" type="ORF">M437DRAFT_29194</name>
</gene>
<dbReference type="Proteomes" id="UP000030672">
    <property type="component" value="Unassembled WGS sequence"/>
</dbReference>
<reference evidence="2 3" key="1">
    <citation type="journal article" date="2014" name="BMC Genomics">
        <title>Genome sequencing of four Aureobasidium pullulans varieties: biotechnological potential, stress tolerance, and description of new species.</title>
        <authorList>
            <person name="Gostin Ar C."/>
            <person name="Ohm R.A."/>
            <person name="Kogej T."/>
            <person name="Sonjak S."/>
            <person name="Turk M."/>
            <person name="Zajc J."/>
            <person name="Zalar P."/>
            <person name="Grube M."/>
            <person name="Sun H."/>
            <person name="Han J."/>
            <person name="Sharma A."/>
            <person name="Chiniquy J."/>
            <person name="Ngan C.Y."/>
            <person name="Lipzen A."/>
            <person name="Barry K."/>
            <person name="Grigoriev I.V."/>
            <person name="Gunde-Cimerman N."/>
        </authorList>
    </citation>
    <scope>NUCLEOTIDE SEQUENCE [LARGE SCALE GENOMIC DNA]</scope>
    <source>
        <strain evidence="2 3">CBS 110374</strain>
    </source>
</reference>
<dbReference type="AlphaFoldDB" id="A0A074VD85"/>
<dbReference type="HOGENOM" id="CLU_140449_0_0_1"/>
<feature type="chain" id="PRO_5001701968" evidence="1">
    <location>
        <begin position="25"/>
        <end position="120"/>
    </location>
</feature>
<evidence type="ECO:0000313" key="3">
    <source>
        <dbReference type="Proteomes" id="UP000030672"/>
    </source>
</evidence>
<feature type="non-terminal residue" evidence="2">
    <location>
        <position position="120"/>
    </location>
</feature>
<evidence type="ECO:0000256" key="1">
    <source>
        <dbReference type="SAM" id="SignalP"/>
    </source>
</evidence>
<proteinExistence type="predicted"/>
<dbReference type="RefSeq" id="XP_040875361.1">
    <property type="nucleotide sequence ID" value="XM_041019157.1"/>
</dbReference>
<keyword evidence="1" id="KW-0732">Signal</keyword>
<keyword evidence="3" id="KW-1185">Reference proteome</keyword>